<dbReference type="EC" id="6.1.1.21" evidence="2"/>
<reference evidence="2" key="1">
    <citation type="submission" date="2018-06" db="EMBL/GenBank/DDBJ databases">
        <authorList>
            <person name="Zhirakovskaya E."/>
        </authorList>
    </citation>
    <scope>NUCLEOTIDE SEQUENCE</scope>
</reference>
<dbReference type="EMBL" id="UOGK01000339">
    <property type="protein sequence ID" value="VAX40126.1"/>
    <property type="molecule type" value="Genomic_DNA"/>
</dbReference>
<dbReference type="PANTHER" id="PTHR43707:SF1">
    <property type="entry name" value="HISTIDINE--TRNA LIGASE, MITOCHONDRIAL-RELATED"/>
    <property type="match status" value="1"/>
</dbReference>
<sequence length="394" mass="44134">MTDAKPSKPRKIKAPRGTRDLYPAEAARRRWLMERWREVSIRHGFEEVDGPTYEEADLYAVKSGEGILGELFQAFSGKSPEEVERVKRDGRAGYALRPEFTPTLARMYAAKANTLPKPCKWFMAGPFFRAERPQRGRLREFLQWNVDVLGLDVPQEKWYAEDAESRAEVAEAKARMDAECIACVAVFCEQLGFTPEGDVRIHISDRSLIMSMLHASGVTNDDMEKALALLDRRNKLDQDAFVTDAEVLGLNIRAFDELLAQVQIDFAARVDRAHLQHIKHTIHVTPKLVSELLTEAGEITEQDIVQTASESDRGEKEVVSSTSLDYRSLYSLCDHLGALGLREWVTFDPAIVRGLAYYTGTVFEVIADGERAVAGGGRYDNLIELFGGPPTPAV</sequence>
<feature type="non-terminal residue" evidence="2">
    <location>
        <position position="394"/>
    </location>
</feature>
<organism evidence="2">
    <name type="scientific">hydrothermal vent metagenome</name>
    <dbReference type="NCBI Taxonomy" id="652676"/>
    <lineage>
        <taxon>unclassified sequences</taxon>
        <taxon>metagenomes</taxon>
        <taxon>ecological metagenomes</taxon>
    </lineage>
</organism>
<accession>A0A3B1DBA1</accession>
<keyword evidence="2" id="KW-0030">Aminoacyl-tRNA synthetase</keyword>
<name>A0A3B1DBA1_9ZZZZ</name>
<evidence type="ECO:0000313" key="2">
    <source>
        <dbReference type="EMBL" id="VAX40126.1"/>
    </source>
</evidence>
<dbReference type="PROSITE" id="PS50862">
    <property type="entry name" value="AA_TRNA_LIGASE_II"/>
    <property type="match status" value="1"/>
</dbReference>
<keyword evidence="2" id="KW-0436">Ligase</keyword>
<evidence type="ECO:0000259" key="1">
    <source>
        <dbReference type="PROSITE" id="PS50862"/>
    </source>
</evidence>
<dbReference type="GO" id="GO:0006427">
    <property type="term" value="P:histidyl-tRNA aminoacylation"/>
    <property type="evidence" value="ECO:0007669"/>
    <property type="project" value="TreeGrafter"/>
</dbReference>
<dbReference type="AlphaFoldDB" id="A0A3B1DBA1"/>
<dbReference type="Pfam" id="PF13393">
    <property type="entry name" value="tRNA-synt_His"/>
    <property type="match status" value="2"/>
</dbReference>
<dbReference type="InterPro" id="IPR004516">
    <property type="entry name" value="HisRS/HisZ"/>
</dbReference>
<dbReference type="InterPro" id="IPR006195">
    <property type="entry name" value="aa-tRNA-synth_II"/>
</dbReference>
<dbReference type="GO" id="GO:0005737">
    <property type="term" value="C:cytoplasm"/>
    <property type="evidence" value="ECO:0007669"/>
    <property type="project" value="InterPro"/>
</dbReference>
<dbReference type="PANTHER" id="PTHR43707">
    <property type="entry name" value="HISTIDYL-TRNA SYNTHETASE"/>
    <property type="match status" value="1"/>
</dbReference>
<dbReference type="GO" id="GO:0004821">
    <property type="term" value="F:histidine-tRNA ligase activity"/>
    <property type="evidence" value="ECO:0007669"/>
    <property type="project" value="UniProtKB-EC"/>
</dbReference>
<protein>
    <submittedName>
        <fullName evidence="2">Histidyl-tRNA synthetase</fullName>
        <ecNumber evidence="2">6.1.1.21</ecNumber>
    </submittedName>
</protein>
<feature type="domain" description="Aminoacyl-transfer RNA synthetases class-II family profile" evidence="1">
    <location>
        <begin position="29"/>
        <end position="165"/>
    </location>
</feature>
<dbReference type="PIRSF" id="PIRSF001549">
    <property type="entry name" value="His-tRNA_synth"/>
    <property type="match status" value="1"/>
</dbReference>
<dbReference type="SUPFAM" id="SSF55681">
    <property type="entry name" value="Class II aaRS and biotin synthetases"/>
    <property type="match status" value="1"/>
</dbReference>
<dbReference type="Gene3D" id="3.30.930.10">
    <property type="entry name" value="Bira Bifunctional Protein, Domain 2"/>
    <property type="match status" value="1"/>
</dbReference>
<dbReference type="CDD" id="cd00773">
    <property type="entry name" value="HisRS-like_core"/>
    <property type="match status" value="1"/>
</dbReference>
<gene>
    <name evidence="2" type="ORF">MNBD_PLANCTO03-1605</name>
</gene>
<dbReference type="InterPro" id="IPR045864">
    <property type="entry name" value="aa-tRNA-synth_II/BPL/LPL"/>
</dbReference>
<dbReference type="InterPro" id="IPR041715">
    <property type="entry name" value="HisRS-like_core"/>
</dbReference>
<proteinExistence type="predicted"/>